<sequence>FGFLAKWADLINEDTNPNLYLFQIFKSEDAEINSKISSWVGVVIMVLAVTMNESAIDSFQNGFAASISSRFFINANILWIRLVVLAINIPFIVIGLMGLDVLSLFLVTNMLTTTCMVPIVMGMYSGPGCSYMSDGMGPFCFILAFIGTSIYGISHTWDPEDVGASIKAGLELSWYSNGYAIDYFAVALGLSVAAMAVWLLVRVAFERLLGIWEPTPVDWSLLKDTHHINEESAANGMYLAGQEPIKTVCDDKSDHSSKVHI</sequence>
<dbReference type="AlphaFoldDB" id="A0A061RHS6"/>
<feature type="transmembrane region" description="Helical" evidence="1">
    <location>
        <begin position="136"/>
        <end position="154"/>
    </location>
</feature>
<evidence type="ECO:0000313" key="2">
    <source>
        <dbReference type="EMBL" id="JAC70195.1"/>
    </source>
</evidence>
<feature type="non-terminal residue" evidence="2">
    <location>
        <position position="1"/>
    </location>
</feature>
<dbReference type="InterPro" id="IPR050277">
    <property type="entry name" value="Sodium:Solute_Symporter"/>
</dbReference>
<reference evidence="2" key="1">
    <citation type="submission" date="2014-05" db="EMBL/GenBank/DDBJ databases">
        <title>The transcriptome of the halophilic microalga Tetraselmis sp. GSL018 isolated from the Great Salt Lake, Utah.</title>
        <authorList>
            <person name="Jinkerson R.E."/>
            <person name="D'Adamo S."/>
            <person name="Posewitz M.C."/>
        </authorList>
    </citation>
    <scope>NUCLEOTIDE SEQUENCE</scope>
    <source>
        <strain evidence="2">GSL018</strain>
    </source>
</reference>
<dbReference type="GO" id="GO:0005886">
    <property type="term" value="C:plasma membrane"/>
    <property type="evidence" value="ECO:0007669"/>
    <property type="project" value="TreeGrafter"/>
</dbReference>
<keyword evidence="1" id="KW-1133">Transmembrane helix</keyword>
<gene>
    <name evidence="2" type="ORF">TSPGSL018_4685</name>
</gene>
<evidence type="ECO:0000256" key="1">
    <source>
        <dbReference type="SAM" id="Phobius"/>
    </source>
</evidence>
<protein>
    <submittedName>
        <fullName evidence="2">Nad-binding protein</fullName>
    </submittedName>
</protein>
<feature type="transmembrane region" description="Helical" evidence="1">
    <location>
        <begin position="104"/>
        <end position="124"/>
    </location>
</feature>
<organism evidence="2">
    <name type="scientific">Tetraselmis sp. GSL018</name>
    <dbReference type="NCBI Taxonomy" id="582737"/>
    <lineage>
        <taxon>Eukaryota</taxon>
        <taxon>Viridiplantae</taxon>
        <taxon>Chlorophyta</taxon>
        <taxon>core chlorophytes</taxon>
        <taxon>Chlorodendrophyceae</taxon>
        <taxon>Chlorodendrales</taxon>
        <taxon>Chlorodendraceae</taxon>
        <taxon>Tetraselmis</taxon>
    </lineage>
</organism>
<feature type="transmembrane region" description="Helical" evidence="1">
    <location>
        <begin position="77"/>
        <end position="98"/>
    </location>
</feature>
<keyword evidence="1" id="KW-0472">Membrane</keyword>
<proteinExistence type="predicted"/>
<keyword evidence="1" id="KW-0812">Transmembrane</keyword>
<dbReference type="PANTHER" id="PTHR48086">
    <property type="entry name" value="SODIUM/PROLINE SYMPORTER-RELATED"/>
    <property type="match status" value="1"/>
</dbReference>
<dbReference type="PANTHER" id="PTHR48086:SF10">
    <property type="entry name" value="AGR155CP"/>
    <property type="match status" value="1"/>
</dbReference>
<name>A0A061RHS6_9CHLO</name>
<dbReference type="EMBL" id="GBEZ01016018">
    <property type="protein sequence ID" value="JAC70195.1"/>
    <property type="molecule type" value="Transcribed_RNA"/>
</dbReference>
<dbReference type="GO" id="GO:0015606">
    <property type="term" value="F:spermidine transmembrane transporter activity"/>
    <property type="evidence" value="ECO:0007669"/>
    <property type="project" value="TreeGrafter"/>
</dbReference>
<feature type="transmembrane region" description="Helical" evidence="1">
    <location>
        <begin position="36"/>
        <end position="56"/>
    </location>
</feature>
<accession>A0A061RHS6</accession>
<feature type="transmembrane region" description="Helical" evidence="1">
    <location>
        <begin position="180"/>
        <end position="201"/>
    </location>
</feature>